<dbReference type="RefSeq" id="WP_142934885.1">
    <property type="nucleotide sequence ID" value="NZ_ML660172.1"/>
</dbReference>
<dbReference type="InterPro" id="IPR012434">
    <property type="entry name" value="DUF1631"/>
</dbReference>
<protein>
    <submittedName>
        <fullName evidence="3">DUF1631 domain-containing protein</fullName>
    </submittedName>
</protein>
<name>A0A545TW39_9GAMM</name>
<dbReference type="Pfam" id="PF07793">
    <property type="entry name" value="DUF1631"/>
    <property type="match status" value="1"/>
</dbReference>
<dbReference type="Proteomes" id="UP000315439">
    <property type="component" value="Unassembled WGS sequence"/>
</dbReference>
<dbReference type="AlphaFoldDB" id="A0A545TW39"/>
<feature type="coiled-coil region" evidence="1">
    <location>
        <begin position="447"/>
        <end position="524"/>
    </location>
</feature>
<evidence type="ECO:0000313" key="3">
    <source>
        <dbReference type="EMBL" id="TQV81414.1"/>
    </source>
</evidence>
<evidence type="ECO:0000256" key="2">
    <source>
        <dbReference type="SAM" id="MobiDB-lite"/>
    </source>
</evidence>
<feature type="region of interest" description="Disordered" evidence="2">
    <location>
        <begin position="599"/>
        <end position="620"/>
    </location>
</feature>
<organism evidence="3 4">
    <name type="scientific">Aliikangiella coralliicola</name>
    <dbReference type="NCBI Taxonomy" id="2592383"/>
    <lineage>
        <taxon>Bacteria</taxon>
        <taxon>Pseudomonadati</taxon>
        <taxon>Pseudomonadota</taxon>
        <taxon>Gammaproteobacteria</taxon>
        <taxon>Oceanospirillales</taxon>
        <taxon>Pleioneaceae</taxon>
        <taxon>Aliikangiella</taxon>
    </lineage>
</organism>
<evidence type="ECO:0000313" key="4">
    <source>
        <dbReference type="Proteomes" id="UP000315439"/>
    </source>
</evidence>
<proteinExistence type="predicted"/>
<reference evidence="3 4" key="1">
    <citation type="submission" date="2019-07" db="EMBL/GenBank/DDBJ databases">
        <title>Draft genome for Aliikangiella sp. M105.</title>
        <authorList>
            <person name="Wang G."/>
        </authorList>
    </citation>
    <scope>NUCLEOTIDE SEQUENCE [LARGE SCALE GENOMIC DNA]</scope>
    <source>
        <strain evidence="3 4">M105</strain>
    </source>
</reference>
<sequence>MSRKLRTLLKQNRNLEEKIFYEPRETDWREELITSQELSDALSCLSSQIIESQSDELCVLRMLNDVKNITGRPLPTYEKNALQVVEILFNYLREHSNFDPKYYHILNSLQLAFTRLSLNDLSYLDNPKHVAVKFLEKLTTLGYHFDKDAGKLAQYFIHAIELLIDRLANRDHVTNQTFMMADQKLDEYFEGFNDKAAANVNKILADIEKQSREAQANEYTEQLIKSKTQGDEMPIFLLDFFENHVSPILYDTIAEHGVQSKQTQQLLTDIDTLTWSITCPFGDPDYNKRFEADVSDMMKRIYQLFEKYNKVNNYIQDFFIETEDLHARKLNGQRVNYDVMISADIFADEEYESNDIDSWYQPPQDSTFFDLESLEEGKWYHLTHEGEEIRSKLLLINGLSKELYFVNLSGELVVKVSFDDTDYLSQNLKPTQIDEQIRYQHATKALVRELTCRLDILKNEYRILLDRRARDLEEQKKQEEEARIAVQRQIAEDRRQQILKRQEEIKLEAERQAEQRRLEELDAKQRFHIKGIYRKLKPGAVIAYKCESGKWKEASLTLISKTTQRHIFSDNKGDKVLEPTKQEVLELIEKQHLKVLKQADNGPDPLQSLVKERRQKLSQM</sequence>
<gene>
    <name evidence="3" type="ORF">FLL46_25015</name>
</gene>
<keyword evidence="4" id="KW-1185">Reference proteome</keyword>
<dbReference type="EMBL" id="VIKS01000016">
    <property type="protein sequence ID" value="TQV81414.1"/>
    <property type="molecule type" value="Genomic_DNA"/>
</dbReference>
<dbReference type="OrthoDB" id="6189020at2"/>
<accession>A0A545TW39</accession>
<evidence type="ECO:0000256" key="1">
    <source>
        <dbReference type="SAM" id="Coils"/>
    </source>
</evidence>
<comment type="caution">
    <text evidence="3">The sequence shown here is derived from an EMBL/GenBank/DDBJ whole genome shotgun (WGS) entry which is preliminary data.</text>
</comment>
<keyword evidence="1" id="KW-0175">Coiled coil</keyword>